<evidence type="ECO:0000313" key="3">
    <source>
        <dbReference type="Proteomes" id="UP000606922"/>
    </source>
</evidence>
<gene>
    <name evidence="2" type="ORF">GCM10010979_17090</name>
</gene>
<evidence type="ECO:0000313" key="2">
    <source>
        <dbReference type="EMBL" id="GGB03039.1"/>
    </source>
</evidence>
<reference evidence="2" key="2">
    <citation type="submission" date="2020-09" db="EMBL/GenBank/DDBJ databases">
        <authorList>
            <person name="Sun Q."/>
            <person name="Zhou Y."/>
        </authorList>
    </citation>
    <scope>NUCLEOTIDE SEQUENCE</scope>
    <source>
        <strain evidence="2">CGMCC 1.12813</strain>
    </source>
</reference>
<dbReference type="GO" id="GO:0005737">
    <property type="term" value="C:cytoplasm"/>
    <property type="evidence" value="ECO:0007669"/>
    <property type="project" value="TreeGrafter"/>
</dbReference>
<dbReference type="Proteomes" id="UP000606922">
    <property type="component" value="Unassembled WGS sequence"/>
</dbReference>
<comment type="caution">
    <text evidence="2">The sequence shown here is derived from an EMBL/GenBank/DDBJ whole genome shotgun (WGS) entry which is preliminary data.</text>
</comment>
<dbReference type="CDD" id="cd05262">
    <property type="entry name" value="SDR_a7"/>
    <property type="match status" value="1"/>
</dbReference>
<sequence>MRVFVTGASGWIGSAVVDELLAAGHGVVGLARSESSAHSLEAKGASVQRGDLDSLRAGAASADAVVHLANKHDFANPAASNLAERNAVQTLGDALVGSDRPFLVAAGVAGLVMGRVSTENDVNPSHGLDSPRGGSENLALAFADHGVRSVSVRFAPTVHGQGDHGFVSVLVDIARTTGVSGYVGDGANRWPAVHRSDAARLVRLALESAAPGSVLHAVGEEGVPTRTIAEAIGRGLDLPVVSIPADEAATHFGWIGGFFGMDLPSSSALTQQRTGWTPTGPSLADDLASGAYFA</sequence>
<dbReference type="PANTHER" id="PTHR48079">
    <property type="entry name" value="PROTEIN YEEZ"/>
    <property type="match status" value="1"/>
</dbReference>
<accession>A0A916SJE5</accession>
<name>A0A916SJE5_9MICO</name>
<organism evidence="2 3">
    <name type="scientific">Conyzicola nivalis</name>
    <dbReference type="NCBI Taxonomy" id="1477021"/>
    <lineage>
        <taxon>Bacteria</taxon>
        <taxon>Bacillati</taxon>
        <taxon>Actinomycetota</taxon>
        <taxon>Actinomycetes</taxon>
        <taxon>Micrococcales</taxon>
        <taxon>Microbacteriaceae</taxon>
        <taxon>Conyzicola</taxon>
    </lineage>
</organism>
<dbReference type="InterPro" id="IPR051783">
    <property type="entry name" value="NAD(P)-dependent_oxidoreduct"/>
</dbReference>
<keyword evidence="3" id="KW-1185">Reference proteome</keyword>
<dbReference type="RefSeq" id="WP_188510213.1">
    <property type="nucleotide sequence ID" value="NZ_BMGB01000001.1"/>
</dbReference>
<reference evidence="2" key="1">
    <citation type="journal article" date="2014" name="Int. J. Syst. Evol. Microbiol.">
        <title>Complete genome sequence of Corynebacterium casei LMG S-19264T (=DSM 44701T), isolated from a smear-ripened cheese.</title>
        <authorList>
            <consortium name="US DOE Joint Genome Institute (JGI-PGF)"/>
            <person name="Walter F."/>
            <person name="Albersmeier A."/>
            <person name="Kalinowski J."/>
            <person name="Ruckert C."/>
        </authorList>
    </citation>
    <scope>NUCLEOTIDE SEQUENCE</scope>
    <source>
        <strain evidence="2">CGMCC 1.12813</strain>
    </source>
</reference>
<protein>
    <submittedName>
        <fullName evidence="2">Oxidoreductase</fullName>
    </submittedName>
</protein>
<dbReference type="Gene3D" id="3.40.50.720">
    <property type="entry name" value="NAD(P)-binding Rossmann-like Domain"/>
    <property type="match status" value="1"/>
</dbReference>
<dbReference type="EMBL" id="BMGB01000001">
    <property type="protein sequence ID" value="GGB03039.1"/>
    <property type="molecule type" value="Genomic_DNA"/>
</dbReference>
<dbReference type="AlphaFoldDB" id="A0A916SJE5"/>
<dbReference type="GO" id="GO:0004029">
    <property type="term" value="F:aldehyde dehydrogenase (NAD+) activity"/>
    <property type="evidence" value="ECO:0007669"/>
    <property type="project" value="TreeGrafter"/>
</dbReference>
<feature type="domain" description="NAD-dependent epimerase/dehydratase" evidence="1">
    <location>
        <begin position="3"/>
        <end position="210"/>
    </location>
</feature>
<dbReference type="InterPro" id="IPR001509">
    <property type="entry name" value="Epimerase_deHydtase"/>
</dbReference>
<proteinExistence type="predicted"/>
<dbReference type="SUPFAM" id="SSF51735">
    <property type="entry name" value="NAD(P)-binding Rossmann-fold domains"/>
    <property type="match status" value="1"/>
</dbReference>
<dbReference type="Pfam" id="PF01370">
    <property type="entry name" value="Epimerase"/>
    <property type="match status" value="1"/>
</dbReference>
<evidence type="ECO:0000259" key="1">
    <source>
        <dbReference type="Pfam" id="PF01370"/>
    </source>
</evidence>
<dbReference type="InterPro" id="IPR036291">
    <property type="entry name" value="NAD(P)-bd_dom_sf"/>
</dbReference>
<dbReference type="PANTHER" id="PTHR48079:SF6">
    <property type="entry name" value="NAD(P)-BINDING DOMAIN-CONTAINING PROTEIN-RELATED"/>
    <property type="match status" value="1"/>
</dbReference>